<reference evidence="3 4" key="1">
    <citation type="submission" date="2020-08" db="EMBL/GenBank/DDBJ databases">
        <title>Genome sequencing of Purple Non-Sulfur Bacteria from various extreme environments.</title>
        <authorList>
            <person name="Mayer M."/>
        </authorList>
    </citation>
    <scope>NUCLEOTIDE SEQUENCE [LARGE SCALE GENOMIC DNA]</scope>
    <source>
        <strain evidence="3 4">JA135</strain>
    </source>
</reference>
<dbReference type="PROSITE" id="PS00018">
    <property type="entry name" value="EF_HAND_1"/>
    <property type="match status" value="1"/>
</dbReference>
<dbReference type="SUPFAM" id="SSF53955">
    <property type="entry name" value="Lysozyme-like"/>
    <property type="match status" value="1"/>
</dbReference>
<dbReference type="EMBL" id="JACIGI010000052">
    <property type="protein sequence ID" value="MBB4287779.1"/>
    <property type="molecule type" value="Genomic_DNA"/>
</dbReference>
<name>A0A7W6S2S3_9PROT</name>
<feature type="domain" description="Peptidoglycan binding" evidence="2">
    <location>
        <begin position="116"/>
        <end position="187"/>
    </location>
</feature>
<dbReference type="Proteomes" id="UP000555728">
    <property type="component" value="Unassembled WGS sequence"/>
</dbReference>
<protein>
    <submittedName>
        <fullName evidence="3">Lysozyme family protein</fullName>
    </submittedName>
</protein>
<dbReference type="CDD" id="cd13926">
    <property type="entry name" value="N-acetylmuramidase_GH108"/>
    <property type="match status" value="1"/>
</dbReference>
<accession>A0A7W6S2S3</accession>
<gene>
    <name evidence="3" type="ORF">GGD88_003536</name>
</gene>
<evidence type="ECO:0000313" key="4">
    <source>
        <dbReference type="Proteomes" id="UP000555728"/>
    </source>
</evidence>
<evidence type="ECO:0000259" key="1">
    <source>
        <dbReference type="Pfam" id="PF05838"/>
    </source>
</evidence>
<dbReference type="InterPro" id="IPR018247">
    <property type="entry name" value="EF_Hand_1_Ca_BS"/>
</dbReference>
<keyword evidence="4" id="KW-1185">Reference proteome</keyword>
<proteinExistence type="predicted"/>
<evidence type="ECO:0000259" key="2">
    <source>
        <dbReference type="Pfam" id="PF09374"/>
    </source>
</evidence>
<evidence type="ECO:0000313" key="3">
    <source>
        <dbReference type="EMBL" id="MBB4287779.1"/>
    </source>
</evidence>
<dbReference type="AlphaFoldDB" id="A0A7W6S2S3"/>
<sequence length="194" mass="21143">MSAIQPHDHFPEALHYLLRHEGGYVDHAADPGGATKYGMSLRTLRAQGDLDGDGAPDWDLDGDGDVDAADVRALTPEDAARYYRQHWWERHRLGLIHQAAPAIKIMDMAVNMGAGRAVALAQRACGLCGHAVAVDGLLGPRTAAALDSIPTAHLRLALCGLQAGYYAGLVRMRSAFRVFETGWMRRAAFWPEED</sequence>
<dbReference type="RefSeq" id="WP_184437864.1">
    <property type="nucleotide sequence ID" value="NZ_JACIGI010000052.1"/>
</dbReference>
<dbReference type="InterPro" id="IPR023346">
    <property type="entry name" value="Lysozyme-like_dom_sf"/>
</dbReference>
<feature type="domain" description="TtsA-like Glycoside hydrolase family 108" evidence="1">
    <location>
        <begin position="15"/>
        <end position="113"/>
    </location>
</feature>
<dbReference type="Gene3D" id="1.20.141.10">
    <property type="entry name" value="Chitosanase, subunit A, domain 1"/>
    <property type="match status" value="1"/>
</dbReference>
<dbReference type="InterPro" id="IPR018537">
    <property type="entry name" value="Peptidoglycan-bd_3"/>
</dbReference>
<dbReference type="Pfam" id="PF09374">
    <property type="entry name" value="PG_binding_3"/>
    <property type="match status" value="1"/>
</dbReference>
<dbReference type="Pfam" id="PF05838">
    <property type="entry name" value="Glyco_hydro_108"/>
    <property type="match status" value="1"/>
</dbReference>
<organism evidence="3 4">
    <name type="scientific">Roseospira goensis</name>
    <dbReference type="NCBI Taxonomy" id="391922"/>
    <lineage>
        <taxon>Bacteria</taxon>
        <taxon>Pseudomonadati</taxon>
        <taxon>Pseudomonadota</taxon>
        <taxon>Alphaproteobacteria</taxon>
        <taxon>Rhodospirillales</taxon>
        <taxon>Rhodospirillaceae</taxon>
        <taxon>Roseospira</taxon>
    </lineage>
</organism>
<dbReference type="InterPro" id="IPR008565">
    <property type="entry name" value="TtsA-like_GH18_dom"/>
</dbReference>
<comment type="caution">
    <text evidence="3">The sequence shown here is derived from an EMBL/GenBank/DDBJ whole genome shotgun (WGS) entry which is preliminary data.</text>
</comment>